<reference evidence="1" key="1">
    <citation type="submission" date="2019-08" db="EMBL/GenBank/DDBJ databases">
        <title>The genome of the North American firefly Photinus pyralis.</title>
        <authorList>
            <consortium name="Photinus pyralis genome working group"/>
            <person name="Fallon T.R."/>
            <person name="Sander Lower S.E."/>
            <person name="Weng J.-K."/>
        </authorList>
    </citation>
    <scope>NUCLEOTIDE SEQUENCE</scope>
    <source>
        <strain evidence="1">TRF0915ILg1</strain>
        <tissue evidence="1">Whole body</tissue>
    </source>
</reference>
<organism evidence="1 2">
    <name type="scientific">Ignelater luminosus</name>
    <name type="common">Cucubano</name>
    <name type="synonym">Pyrophorus luminosus</name>
    <dbReference type="NCBI Taxonomy" id="2038154"/>
    <lineage>
        <taxon>Eukaryota</taxon>
        <taxon>Metazoa</taxon>
        <taxon>Ecdysozoa</taxon>
        <taxon>Arthropoda</taxon>
        <taxon>Hexapoda</taxon>
        <taxon>Insecta</taxon>
        <taxon>Pterygota</taxon>
        <taxon>Neoptera</taxon>
        <taxon>Endopterygota</taxon>
        <taxon>Coleoptera</taxon>
        <taxon>Polyphaga</taxon>
        <taxon>Elateriformia</taxon>
        <taxon>Elateroidea</taxon>
        <taxon>Elateridae</taxon>
        <taxon>Agrypninae</taxon>
        <taxon>Pyrophorini</taxon>
        <taxon>Ignelater</taxon>
    </lineage>
</organism>
<dbReference type="OrthoDB" id="6781453at2759"/>
<protein>
    <submittedName>
        <fullName evidence="1">Uncharacterized protein</fullName>
    </submittedName>
</protein>
<dbReference type="Proteomes" id="UP000801492">
    <property type="component" value="Unassembled WGS sequence"/>
</dbReference>
<name>A0A8K0FXE3_IGNLU</name>
<evidence type="ECO:0000313" key="1">
    <source>
        <dbReference type="EMBL" id="KAF2879777.1"/>
    </source>
</evidence>
<evidence type="ECO:0000313" key="2">
    <source>
        <dbReference type="Proteomes" id="UP000801492"/>
    </source>
</evidence>
<dbReference type="EMBL" id="VTPC01091075">
    <property type="protein sequence ID" value="KAF2879777.1"/>
    <property type="molecule type" value="Genomic_DNA"/>
</dbReference>
<proteinExistence type="predicted"/>
<sequence length="127" mass="14093">MRIGRIDVTETKRLQKREVKKNKHLSRLVTSDGSIVCDSVTNTEIEKTDTPLATPESKPSFTLESSLEVELSISNCQMRISLPTVARICDQFGVFDRSAAAIATAVLQDVGITTKEEKKLDINKSRI</sequence>
<comment type="caution">
    <text evidence="1">The sequence shown here is derived from an EMBL/GenBank/DDBJ whole genome shotgun (WGS) entry which is preliminary data.</text>
</comment>
<dbReference type="AlphaFoldDB" id="A0A8K0FXE3"/>
<accession>A0A8K0FXE3</accession>
<gene>
    <name evidence="1" type="ORF">ILUMI_26394</name>
</gene>
<keyword evidence="2" id="KW-1185">Reference proteome</keyword>